<feature type="signal peptide" evidence="3">
    <location>
        <begin position="1"/>
        <end position="15"/>
    </location>
</feature>
<evidence type="ECO:0000256" key="2">
    <source>
        <dbReference type="SAM" id="Phobius"/>
    </source>
</evidence>
<feature type="compositionally biased region" description="Polar residues" evidence="1">
    <location>
        <begin position="26"/>
        <end position="36"/>
    </location>
</feature>
<dbReference type="EMBL" id="MU003694">
    <property type="protein sequence ID" value="KAF2814578.1"/>
    <property type="molecule type" value="Genomic_DNA"/>
</dbReference>
<feature type="compositionally biased region" description="Polar residues" evidence="1">
    <location>
        <begin position="327"/>
        <end position="336"/>
    </location>
</feature>
<evidence type="ECO:0000256" key="1">
    <source>
        <dbReference type="SAM" id="MobiDB-lite"/>
    </source>
</evidence>
<reference evidence="6" key="2">
    <citation type="submission" date="2020-04" db="EMBL/GenBank/DDBJ databases">
        <authorList>
            <consortium name="NCBI Genome Project"/>
        </authorList>
    </citation>
    <scope>NUCLEOTIDE SEQUENCE</scope>
    <source>
        <strain evidence="6">CBS 304.34</strain>
    </source>
</reference>
<feature type="region of interest" description="Disordered" evidence="1">
    <location>
        <begin position="26"/>
        <end position="54"/>
    </location>
</feature>
<dbReference type="OrthoDB" id="5347452at2759"/>
<keyword evidence="2" id="KW-1133">Transmembrane helix</keyword>
<keyword evidence="2" id="KW-0812">Transmembrane</keyword>
<dbReference type="Proteomes" id="UP000504636">
    <property type="component" value="Unplaced"/>
</dbReference>
<evidence type="ECO:0000313" key="6">
    <source>
        <dbReference type="RefSeq" id="XP_033581542.1"/>
    </source>
</evidence>
<dbReference type="AlphaFoldDB" id="A0A6A6Z199"/>
<keyword evidence="3" id="KW-0732">Signal</keyword>
<accession>A0A6A6Z199</accession>
<dbReference type="GeneID" id="54464211"/>
<organism evidence="4">
    <name type="scientific">Mytilinidion resinicola</name>
    <dbReference type="NCBI Taxonomy" id="574789"/>
    <lineage>
        <taxon>Eukaryota</taxon>
        <taxon>Fungi</taxon>
        <taxon>Dikarya</taxon>
        <taxon>Ascomycota</taxon>
        <taxon>Pezizomycotina</taxon>
        <taxon>Dothideomycetes</taxon>
        <taxon>Pleosporomycetidae</taxon>
        <taxon>Mytilinidiales</taxon>
        <taxon>Mytilinidiaceae</taxon>
        <taxon>Mytilinidion</taxon>
    </lineage>
</organism>
<name>A0A6A6Z199_9PEZI</name>
<feature type="chain" id="PRO_5044629491" description="Mid2 domain-containing protein" evidence="3">
    <location>
        <begin position="16"/>
        <end position="350"/>
    </location>
</feature>
<gene>
    <name evidence="4 6" type="ORF">BDZ99DRAFT_494538</name>
</gene>
<evidence type="ECO:0000313" key="5">
    <source>
        <dbReference type="Proteomes" id="UP000504636"/>
    </source>
</evidence>
<keyword evidence="2" id="KW-0472">Membrane</keyword>
<proteinExistence type="predicted"/>
<feature type="region of interest" description="Disordered" evidence="1">
    <location>
        <begin position="297"/>
        <end position="350"/>
    </location>
</feature>
<feature type="compositionally biased region" description="Basic and acidic residues" evidence="1">
    <location>
        <begin position="309"/>
        <end position="326"/>
    </location>
</feature>
<evidence type="ECO:0000256" key="3">
    <source>
        <dbReference type="SAM" id="SignalP"/>
    </source>
</evidence>
<dbReference type="RefSeq" id="XP_033581542.1">
    <property type="nucleotide sequence ID" value="XM_033723318.1"/>
</dbReference>
<evidence type="ECO:0000313" key="4">
    <source>
        <dbReference type="EMBL" id="KAF2814578.1"/>
    </source>
</evidence>
<sequence>MSIWFLLIVLRCVGARPAGDPAELFSTASPSLNSHDNPPPYHASPGNAPKAIRPTNGAELDHVYSSPKTTNSPENRQLGSLELLRKQDPGENTCGYVNGIFTSLLTCFDPDYVCATNSYYSIHGCCDPSSLSDCMLATSCVPKASVTLCTDSCTPDPYVATCTDSALPNCYEWIYVYNAGTEMTEHGCAVSAFTSSVSRTYNGESSILTNASEPGIIITRRTSVETSLPPSTGGVTLTEATSSVVGTANPSPTANPTGNTFPTDFSRGGVVGVVVGSVSVLALVIWWRWPKALSCAKKRPSDTAPATDADEKKVDEITPVSRKDNPEISTISSAPNRANLGRAATLPARI</sequence>
<evidence type="ECO:0008006" key="7">
    <source>
        <dbReference type="Google" id="ProtNLM"/>
    </source>
</evidence>
<protein>
    <recommendedName>
        <fullName evidence="7">Mid2 domain-containing protein</fullName>
    </recommendedName>
</protein>
<reference evidence="6" key="3">
    <citation type="submission" date="2025-04" db="UniProtKB">
        <authorList>
            <consortium name="RefSeq"/>
        </authorList>
    </citation>
    <scope>IDENTIFICATION</scope>
    <source>
        <strain evidence="6">CBS 304.34</strain>
    </source>
</reference>
<keyword evidence="5" id="KW-1185">Reference proteome</keyword>
<reference evidence="4 6" key="1">
    <citation type="journal article" date="2020" name="Stud. Mycol.">
        <title>101 Dothideomycetes genomes: a test case for predicting lifestyles and emergence of pathogens.</title>
        <authorList>
            <person name="Haridas S."/>
            <person name="Albert R."/>
            <person name="Binder M."/>
            <person name="Bloem J."/>
            <person name="Labutti K."/>
            <person name="Salamov A."/>
            <person name="Andreopoulos B."/>
            <person name="Baker S."/>
            <person name="Barry K."/>
            <person name="Bills G."/>
            <person name="Bluhm B."/>
            <person name="Cannon C."/>
            <person name="Castanera R."/>
            <person name="Culley D."/>
            <person name="Daum C."/>
            <person name="Ezra D."/>
            <person name="Gonzalez J."/>
            <person name="Henrissat B."/>
            <person name="Kuo A."/>
            <person name="Liang C."/>
            <person name="Lipzen A."/>
            <person name="Lutzoni F."/>
            <person name="Magnuson J."/>
            <person name="Mondo S."/>
            <person name="Nolan M."/>
            <person name="Ohm R."/>
            <person name="Pangilinan J."/>
            <person name="Park H.-J."/>
            <person name="Ramirez L."/>
            <person name="Alfaro M."/>
            <person name="Sun H."/>
            <person name="Tritt A."/>
            <person name="Yoshinaga Y."/>
            <person name="Zwiers L.-H."/>
            <person name="Turgeon B."/>
            <person name="Goodwin S."/>
            <person name="Spatafora J."/>
            <person name="Crous P."/>
            <person name="Grigoriev I."/>
        </authorList>
    </citation>
    <scope>NUCLEOTIDE SEQUENCE</scope>
    <source>
        <strain evidence="4 6">CBS 304.34</strain>
    </source>
</reference>
<feature type="transmembrane region" description="Helical" evidence="2">
    <location>
        <begin position="269"/>
        <end position="289"/>
    </location>
</feature>